<dbReference type="CDD" id="cd03216">
    <property type="entry name" value="ABC_Carb_Monos_I"/>
    <property type="match status" value="1"/>
</dbReference>
<comment type="caution">
    <text evidence="6">The sequence shown here is derived from an EMBL/GenBank/DDBJ whole genome shotgun (WGS) entry which is preliminary data.</text>
</comment>
<keyword evidence="7" id="KW-1185">Reference proteome</keyword>
<organism evidence="6 7">
    <name type="scientific">Actinoplanes flavus</name>
    <dbReference type="NCBI Taxonomy" id="2820290"/>
    <lineage>
        <taxon>Bacteria</taxon>
        <taxon>Bacillati</taxon>
        <taxon>Actinomycetota</taxon>
        <taxon>Actinomycetes</taxon>
        <taxon>Micromonosporales</taxon>
        <taxon>Micromonosporaceae</taxon>
        <taxon>Actinoplanes</taxon>
    </lineage>
</organism>
<feature type="domain" description="ABC transporter" evidence="5">
    <location>
        <begin position="4"/>
        <end position="240"/>
    </location>
</feature>
<dbReference type="RefSeq" id="WP_208473064.1">
    <property type="nucleotide sequence ID" value="NZ_JAGFNS010000046.1"/>
</dbReference>
<keyword evidence="1" id="KW-0813">Transport</keyword>
<sequence>MTLLEVAGVSKVFPGVRALDDVSFALRPGEVHALVGENGAGKSTLIKVLTGVYRPDAGELRYQGEPVSFATPMDAQRAGISTIYQEVNLIPLMSVAQNLFLGREPRTTLGLVDRARMDREARDILAGYGVTTDVRARLGSLPLGAQQMVALACAVMIDAKVVVMDEPTSSLEPREVETLFGVIQDLHERGIGIIYVSHRMDELYRICDTVTILRDGKLVHTGRLADLERVRLVALMLGREVSDVRREGFTVFSGDHAAADDTPVLRVSGLSSRNRLHDISFGVRPGEVVGLGGLLGAGRSETIKAIAGAYPVDRGEIEVDGAPLRHPTTVKAVAAGIAVQPEDRKAEGIIPGLSIRENIALSILPRMSTFGLVSDAKIDEVVDRFMKRLRIKAAGPHQRVGDLSGGNQQKVLLARLLATGPKVLLLDEPTRGIDVGAKAEVQALIDELAAEGLGVVLVSSDAEELVEGSGRVVVLRDGAVVGVLTGDDVTTESLLATIAEAGA</sequence>
<reference evidence="6 7" key="1">
    <citation type="submission" date="2021-03" db="EMBL/GenBank/DDBJ databases">
        <title>Actinoplanes flavus sp. nov., a novel actinomycete isolated from Coconut Palm rhizosphere soil.</title>
        <authorList>
            <person name="Luo X."/>
        </authorList>
    </citation>
    <scope>NUCLEOTIDE SEQUENCE [LARGE SCALE GENOMIC DNA]</scope>
    <source>
        <strain evidence="6 7">NEAU-H7</strain>
    </source>
</reference>
<evidence type="ECO:0000256" key="2">
    <source>
        <dbReference type="ARBA" id="ARBA00022737"/>
    </source>
</evidence>
<evidence type="ECO:0000256" key="1">
    <source>
        <dbReference type="ARBA" id="ARBA00022448"/>
    </source>
</evidence>
<dbReference type="InterPro" id="IPR003439">
    <property type="entry name" value="ABC_transporter-like_ATP-bd"/>
</dbReference>
<name>A0ABS3UZ22_9ACTN</name>
<dbReference type="InterPro" id="IPR027417">
    <property type="entry name" value="P-loop_NTPase"/>
</dbReference>
<dbReference type="GO" id="GO:0005524">
    <property type="term" value="F:ATP binding"/>
    <property type="evidence" value="ECO:0007669"/>
    <property type="project" value="UniProtKB-KW"/>
</dbReference>
<dbReference type="Proteomes" id="UP000679690">
    <property type="component" value="Unassembled WGS sequence"/>
</dbReference>
<dbReference type="Gene3D" id="3.40.50.300">
    <property type="entry name" value="P-loop containing nucleotide triphosphate hydrolases"/>
    <property type="match status" value="2"/>
</dbReference>
<evidence type="ECO:0000313" key="6">
    <source>
        <dbReference type="EMBL" id="MBO3743824.1"/>
    </source>
</evidence>
<keyword evidence="3" id="KW-0547">Nucleotide-binding</keyword>
<dbReference type="CDD" id="cd03215">
    <property type="entry name" value="ABC_Carb_Monos_II"/>
    <property type="match status" value="1"/>
</dbReference>
<proteinExistence type="predicted"/>
<dbReference type="SUPFAM" id="SSF52540">
    <property type="entry name" value="P-loop containing nucleoside triphosphate hydrolases"/>
    <property type="match status" value="2"/>
</dbReference>
<evidence type="ECO:0000256" key="4">
    <source>
        <dbReference type="ARBA" id="ARBA00022840"/>
    </source>
</evidence>
<gene>
    <name evidence="6" type="ORF">J5X75_40635</name>
</gene>
<dbReference type="InterPro" id="IPR050107">
    <property type="entry name" value="ABC_carbohydrate_import_ATPase"/>
</dbReference>
<dbReference type="SMART" id="SM00382">
    <property type="entry name" value="AAA"/>
    <property type="match status" value="2"/>
</dbReference>
<dbReference type="InterPro" id="IPR017871">
    <property type="entry name" value="ABC_transporter-like_CS"/>
</dbReference>
<evidence type="ECO:0000259" key="5">
    <source>
        <dbReference type="PROSITE" id="PS50893"/>
    </source>
</evidence>
<evidence type="ECO:0000313" key="7">
    <source>
        <dbReference type="Proteomes" id="UP000679690"/>
    </source>
</evidence>
<keyword evidence="4 6" id="KW-0067">ATP-binding</keyword>
<keyword evidence="2" id="KW-0677">Repeat</keyword>
<evidence type="ECO:0000256" key="3">
    <source>
        <dbReference type="ARBA" id="ARBA00022741"/>
    </source>
</evidence>
<dbReference type="Pfam" id="PF00005">
    <property type="entry name" value="ABC_tran"/>
    <property type="match status" value="2"/>
</dbReference>
<dbReference type="PANTHER" id="PTHR43790">
    <property type="entry name" value="CARBOHYDRATE TRANSPORT ATP-BINDING PROTEIN MG119-RELATED"/>
    <property type="match status" value="1"/>
</dbReference>
<dbReference type="PROSITE" id="PS00211">
    <property type="entry name" value="ABC_TRANSPORTER_1"/>
    <property type="match status" value="1"/>
</dbReference>
<dbReference type="InterPro" id="IPR003593">
    <property type="entry name" value="AAA+_ATPase"/>
</dbReference>
<dbReference type="EMBL" id="JAGFNS010000046">
    <property type="protein sequence ID" value="MBO3743824.1"/>
    <property type="molecule type" value="Genomic_DNA"/>
</dbReference>
<dbReference type="PANTHER" id="PTHR43790:SF9">
    <property type="entry name" value="GALACTOFURANOSE TRANSPORTER ATP-BINDING PROTEIN YTFR"/>
    <property type="match status" value="1"/>
</dbReference>
<feature type="domain" description="ABC transporter" evidence="5">
    <location>
        <begin position="259"/>
        <end position="502"/>
    </location>
</feature>
<protein>
    <submittedName>
        <fullName evidence="6">Sugar ABC transporter ATP-binding protein</fullName>
    </submittedName>
</protein>
<accession>A0ABS3UZ22</accession>
<dbReference type="PROSITE" id="PS50893">
    <property type="entry name" value="ABC_TRANSPORTER_2"/>
    <property type="match status" value="2"/>
</dbReference>